<accession>A0A1H5CBD9</accession>
<keyword evidence="5" id="KW-1185">Reference proteome</keyword>
<dbReference type="InterPro" id="IPR041586">
    <property type="entry name" value="PsrA_TetR_C"/>
</dbReference>
<protein>
    <submittedName>
        <fullName evidence="4">Regulatory protein, tetR family</fullName>
    </submittedName>
</protein>
<dbReference type="Pfam" id="PF17939">
    <property type="entry name" value="TetR_C_30"/>
    <property type="match status" value="1"/>
</dbReference>
<evidence type="ECO:0000259" key="3">
    <source>
        <dbReference type="Pfam" id="PF17939"/>
    </source>
</evidence>
<feature type="domain" description="HTH tetR-type" evidence="2">
    <location>
        <begin position="19"/>
        <end position="65"/>
    </location>
</feature>
<dbReference type="InterPro" id="IPR001647">
    <property type="entry name" value="HTH_TetR"/>
</dbReference>
<dbReference type="SUPFAM" id="SSF46689">
    <property type="entry name" value="Homeodomain-like"/>
    <property type="match status" value="1"/>
</dbReference>
<dbReference type="GO" id="GO:0003677">
    <property type="term" value="F:DNA binding"/>
    <property type="evidence" value="ECO:0007669"/>
    <property type="project" value="UniProtKB-KW"/>
</dbReference>
<evidence type="ECO:0000313" key="4">
    <source>
        <dbReference type="EMBL" id="SED64072.1"/>
    </source>
</evidence>
<sequence>MTQQQKTIDAGAETRARLTEHAERLIAEQGYAAFSLRVLGAATGQRNKSVAQYHFGSREGLIEAIIVARSEGIDRRRAELLKLAQKPDELDVAELVRLAVQPLAESISPSPTGSYYLQFLAKIIDEPSLQEVWRRRSIPPRSYKKVLRLLRQQLRHLPRRVRERRLMWLQTTTLHLLADHERQRRAGTARVSETEEVVSDLVHMLTSLLESPTERAVQSDRT</sequence>
<gene>
    <name evidence="4" type="ORF">SAMN04490356_9326</name>
</gene>
<dbReference type="Gene3D" id="1.10.357.10">
    <property type="entry name" value="Tetracycline Repressor, domain 2"/>
    <property type="match status" value="1"/>
</dbReference>
<organism evidence="4 5">
    <name type="scientific">Streptomyces melanosporofaciens</name>
    <dbReference type="NCBI Taxonomy" id="67327"/>
    <lineage>
        <taxon>Bacteria</taxon>
        <taxon>Bacillati</taxon>
        <taxon>Actinomycetota</taxon>
        <taxon>Actinomycetes</taxon>
        <taxon>Kitasatosporales</taxon>
        <taxon>Streptomycetaceae</taxon>
        <taxon>Streptomyces</taxon>
        <taxon>Streptomyces violaceusniger group</taxon>
    </lineage>
</organism>
<dbReference type="RefSeq" id="WP_167746547.1">
    <property type="nucleotide sequence ID" value="NZ_FNST01000002.1"/>
</dbReference>
<dbReference type="EMBL" id="FNST01000002">
    <property type="protein sequence ID" value="SED64072.1"/>
    <property type="molecule type" value="Genomic_DNA"/>
</dbReference>
<dbReference type="Proteomes" id="UP000198609">
    <property type="component" value="Unassembled WGS sequence"/>
</dbReference>
<evidence type="ECO:0000313" key="5">
    <source>
        <dbReference type="Proteomes" id="UP000198609"/>
    </source>
</evidence>
<evidence type="ECO:0000259" key="2">
    <source>
        <dbReference type="Pfam" id="PF00440"/>
    </source>
</evidence>
<evidence type="ECO:0000256" key="1">
    <source>
        <dbReference type="ARBA" id="ARBA00023125"/>
    </source>
</evidence>
<dbReference type="InterPro" id="IPR009057">
    <property type="entry name" value="Homeodomain-like_sf"/>
</dbReference>
<reference evidence="5" key="1">
    <citation type="submission" date="2016-10" db="EMBL/GenBank/DDBJ databases">
        <authorList>
            <person name="Varghese N."/>
            <person name="Submissions S."/>
        </authorList>
    </citation>
    <scope>NUCLEOTIDE SEQUENCE [LARGE SCALE GENOMIC DNA]</scope>
    <source>
        <strain evidence="5">DSM 40318</strain>
    </source>
</reference>
<name>A0A1H5CBD9_STRMJ</name>
<dbReference type="Pfam" id="PF00440">
    <property type="entry name" value="TetR_N"/>
    <property type="match status" value="1"/>
</dbReference>
<feature type="domain" description="PsrA tetracyclin repressor-like C-terminal" evidence="3">
    <location>
        <begin position="102"/>
        <end position="206"/>
    </location>
</feature>
<dbReference type="AlphaFoldDB" id="A0A1H5CBD9"/>
<keyword evidence="1" id="KW-0238">DNA-binding</keyword>
<proteinExistence type="predicted"/>